<organism evidence="2 3">
    <name type="scientific">Brachionus plicatilis</name>
    <name type="common">Marine rotifer</name>
    <name type="synonym">Brachionus muelleri</name>
    <dbReference type="NCBI Taxonomy" id="10195"/>
    <lineage>
        <taxon>Eukaryota</taxon>
        <taxon>Metazoa</taxon>
        <taxon>Spiralia</taxon>
        <taxon>Gnathifera</taxon>
        <taxon>Rotifera</taxon>
        <taxon>Eurotatoria</taxon>
        <taxon>Monogononta</taxon>
        <taxon>Pseudotrocha</taxon>
        <taxon>Ploima</taxon>
        <taxon>Brachionidae</taxon>
        <taxon>Brachionus</taxon>
    </lineage>
</organism>
<evidence type="ECO:0000313" key="3">
    <source>
        <dbReference type="Proteomes" id="UP000276133"/>
    </source>
</evidence>
<accession>A0A3M7SFA8</accession>
<dbReference type="EMBL" id="REGN01001476">
    <property type="protein sequence ID" value="RNA34452.1"/>
    <property type="molecule type" value="Genomic_DNA"/>
</dbReference>
<keyword evidence="3" id="KW-1185">Reference proteome</keyword>
<sequence length="58" mass="7042">MMELANFREDSIQWESLDLKSLELYDLMLQRIHKNELMSLIEKHEVYRTKLNEMLANS</sequence>
<evidence type="ECO:0000313" key="2">
    <source>
        <dbReference type="EMBL" id="RNA34452.1"/>
    </source>
</evidence>
<protein>
    <recommendedName>
        <fullName evidence="1">SARAH domain-containing protein</fullName>
    </recommendedName>
</protein>
<reference evidence="2 3" key="1">
    <citation type="journal article" date="2018" name="Sci. Rep.">
        <title>Genomic signatures of local adaptation to the degree of environmental predictability in rotifers.</title>
        <authorList>
            <person name="Franch-Gras L."/>
            <person name="Hahn C."/>
            <person name="Garcia-Roger E.M."/>
            <person name="Carmona M.J."/>
            <person name="Serra M."/>
            <person name="Gomez A."/>
        </authorList>
    </citation>
    <scope>NUCLEOTIDE SEQUENCE [LARGE SCALE GENOMIC DNA]</scope>
    <source>
        <strain evidence="2">HYR1</strain>
    </source>
</reference>
<dbReference type="OrthoDB" id="5339429at2759"/>
<comment type="caution">
    <text evidence="2">The sequence shown here is derived from an EMBL/GenBank/DDBJ whole genome shotgun (WGS) entry which is preliminary data.</text>
</comment>
<dbReference type="PROSITE" id="PS50951">
    <property type="entry name" value="SARAH"/>
    <property type="match status" value="1"/>
</dbReference>
<gene>
    <name evidence="2" type="ORF">BpHYR1_021520</name>
</gene>
<feature type="domain" description="SARAH" evidence="1">
    <location>
        <begin position="11"/>
        <end position="58"/>
    </location>
</feature>
<dbReference type="InterPro" id="IPR011524">
    <property type="entry name" value="SARAH_dom"/>
</dbReference>
<name>A0A3M7SFA8_BRAPC</name>
<proteinExistence type="predicted"/>
<evidence type="ECO:0000259" key="1">
    <source>
        <dbReference type="PROSITE" id="PS50951"/>
    </source>
</evidence>
<dbReference type="GO" id="GO:0007165">
    <property type="term" value="P:signal transduction"/>
    <property type="evidence" value="ECO:0007669"/>
    <property type="project" value="InterPro"/>
</dbReference>
<dbReference type="Proteomes" id="UP000276133">
    <property type="component" value="Unassembled WGS sequence"/>
</dbReference>
<dbReference type="AlphaFoldDB" id="A0A3M7SFA8"/>